<evidence type="ECO:0000313" key="2">
    <source>
        <dbReference type="EMBL" id="OPZ88955.1"/>
    </source>
</evidence>
<gene>
    <name evidence="2" type="ORF">BWY73_01593</name>
</gene>
<sequence>MGSSGSRRLICFLFACLLLIIGAASFAAAGELPAGGLDARDLEGLEPLVSRIPDQAGELAGLACAFHFRDQRIQQTVFRKVRRQNVWHNLLYWDRVTYRPESGELCFDATLYQYTDRRKPLLIRLPFAVKVDETAGRAAVRAADRLTLEAVLSGRFQSAAVNPDKSYGLALESPRVKLLAGERPLLAERAARLLRPEELPAAGSGLSSGAPIKETAVLEMEAEAVEGLKFYADWEPDLDGWYAREITRGVSGKGLAVVSARNTGASFTLRLPQPLPAGLYRVQVQPHYNSARFRDNILEVRLGRETARLGWFYVSDWPSTPVIEAAGPVSEVVIKAVQVGGGGLNAAPEWPELVILLDKIRITRVEEKP</sequence>
<reference evidence="2" key="1">
    <citation type="submission" date="2017-02" db="EMBL/GenBank/DDBJ databases">
        <title>Delving into the versatile metabolic prowess of the omnipresent phylum Bacteroidetes.</title>
        <authorList>
            <person name="Nobu M.K."/>
            <person name="Mei R."/>
            <person name="Narihiro T."/>
            <person name="Kuroda K."/>
            <person name="Liu W.-T."/>
        </authorList>
    </citation>
    <scope>NUCLEOTIDE SEQUENCE</scope>
    <source>
        <strain evidence="2">ADurb.Bin417</strain>
    </source>
</reference>
<dbReference type="AlphaFoldDB" id="A0A1V5M734"/>
<organism evidence="2">
    <name type="scientific">candidate division TA06 bacterium ADurb.Bin417</name>
    <dbReference type="NCBI Taxonomy" id="1852828"/>
    <lineage>
        <taxon>Bacteria</taxon>
        <taxon>Bacteria division TA06</taxon>
    </lineage>
</organism>
<dbReference type="EMBL" id="MWAK01000431">
    <property type="protein sequence ID" value="OPZ88955.1"/>
    <property type="molecule type" value="Genomic_DNA"/>
</dbReference>
<dbReference type="Proteomes" id="UP000485484">
    <property type="component" value="Unassembled WGS sequence"/>
</dbReference>
<accession>A0A1V5M734</accession>
<feature type="signal peptide" evidence="1">
    <location>
        <begin position="1"/>
        <end position="27"/>
    </location>
</feature>
<evidence type="ECO:0000256" key="1">
    <source>
        <dbReference type="SAM" id="SignalP"/>
    </source>
</evidence>
<protein>
    <submittedName>
        <fullName evidence="2">Uncharacterized protein</fullName>
    </submittedName>
</protein>
<proteinExistence type="predicted"/>
<comment type="caution">
    <text evidence="2">The sequence shown here is derived from an EMBL/GenBank/DDBJ whole genome shotgun (WGS) entry which is preliminary data.</text>
</comment>
<keyword evidence="1" id="KW-0732">Signal</keyword>
<name>A0A1V5M734_UNCT6</name>
<feature type="chain" id="PRO_5012731593" evidence="1">
    <location>
        <begin position="28"/>
        <end position="369"/>
    </location>
</feature>